<dbReference type="PROSITE" id="PS51257">
    <property type="entry name" value="PROKAR_LIPOPROTEIN"/>
    <property type="match status" value="1"/>
</dbReference>
<dbReference type="PANTHER" id="PTHR42953">
    <property type="entry name" value="HIGH-AFFINITY ZINC UPTAKE SYSTEM PROTEIN ZNUA-RELATED"/>
    <property type="match status" value="1"/>
</dbReference>
<dbReference type="InterPro" id="IPR006127">
    <property type="entry name" value="ZnuA-like"/>
</dbReference>
<sequence length="296" mass="31702">MRYLLLLLVVAGGVVGCSGEASEPEGPLRVATSLPPHGWLIERVAGEGVEVVVTLPGGSSPATYQPTDRQVSALMRCGLYFRAGVPFERGGWFQAIQMGSGLDVVDLRDGIVLRAMGDHGHHDHEGHEGHDHGADDPHTWLSPANLIVQAERIRDELAGMDPAGAEGYRQRCSVLTAELRALDSELAAMLEPVRGRSFFVFHPSWGYFADRYGLEQVAIEIGGKDPTDRELTELQQLARSKGIGVVYVQPQISGRSAEAVASAIGGEVAVLDPLVPEVVANLRSVATALTEGLKNE</sequence>
<gene>
    <name evidence="5" type="primary">znuA</name>
    <name evidence="5" type="ORF">Pan265_23050</name>
</gene>
<dbReference type="InterPro" id="IPR050492">
    <property type="entry name" value="Bact_metal-bind_prot9"/>
</dbReference>
<protein>
    <submittedName>
        <fullName evidence="5">High-affinity zinc uptake system binding-protein ZnuA</fullName>
    </submittedName>
</protein>
<dbReference type="GO" id="GO:0046872">
    <property type="term" value="F:metal ion binding"/>
    <property type="evidence" value="ECO:0007669"/>
    <property type="project" value="InterPro"/>
</dbReference>
<dbReference type="GO" id="GO:0030001">
    <property type="term" value="P:metal ion transport"/>
    <property type="evidence" value="ECO:0007669"/>
    <property type="project" value="InterPro"/>
</dbReference>
<dbReference type="Pfam" id="PF01297">
    <property type="entry name" value="ZnuA"/>
    <property type="match status" value="1"/>
</dbReference>
<dbReference type="RefSeq" id="WP_145446605.1">
    <property type="nucleotide sequence ID" value="NZ_CP036280.1"/>
</dbReference>
<comment type="similarity">
    <text evidence="1">Belongs to the bacterial solute-binding protein 9 family.</text>
</comment>
<feature type="region of interest" description="Disordered" evidence="4">
    <location>
        <begin position="118"/>
        <end position="137"/>
    </location>
</feature>
<dbReference type="Proteomes" id="UP000320386">
    <property type="component" value="Chromosome"/>
</dbReference>
<accession>A0A518BZP4</accession>
<name>A0A518BZP4_9BACT</name>
<dbReference type="Gene3D" id="3.40.50.1980">
    <property type="entry name" value="Nitrogenase molybdenum iron protein domain"/>
    <property type="match status" value="2"/>
</dbReference>
<dbReference type="OrthoDB" id="9810636at2"/>
<organism evidence="5 6">
    <name type="scientific">Mucisphaera calidilacus</name>
    <dbReference type="NCBI Taxonomy" id="2527982"/>
    <lineage>
        <taxon>Bacteria</taxon>
        <taxon>Pseudomonadati</taxon>
        <taxon>Planctomycetota</taxon>
        <taxon>Phycisphaerae</taxon>
        <taxon>Phycisphaerales</taxon>
        <taxon>Phycisphaeraceae</taxon>
        <taxon>Mucisphaera</taxon>
    </lineage>
</organism>
<evidence type="ECO:0000256" key="3">
    <source>
        <dbReference type="ARBA" id="ARBA00022729"/>
    </source>
</evidence>
<dbReference type="PANTHER" id="PTHR42953:SF3">
    <property type="entry name" value="HIGH-AFFINITY ZINC UPTAKE SYSTEM PROTEIN ZNUA"/>
    <property type="match status" value="1"/>
</dbReference>
<proteinExistence type="inferred from homology"/>
<dbReference type="EMBL" id="CP036280">
    <property type="protein sequence ID" value="QDU72440.1"/>
    <property type="molecule type" value="Genomic_DNA"/>
</dbReference>
<evidence type="ECO:0000256" key="2">
    <source>
        <dbReference type="ARBA" id="ARBA00022448"/>
    </source>
</evidence>
<dbReference type="AlphaFoldDB" id="A0A518BZP4"/>
<evidence type="ECO:0000256" key="1">
    <source>
        <dbReference type="ARBA" id="ARBA00011028"/>
    </source>
</evidence>
<evidence type="ECO:0000256" key="4">
    <source>
        <dbReference type="SAM" id="MobiDB-lite"/>
    </source>
</evidence>
<dbReference type="SUPFAM" id="SSF53807">
    <property type="entry name" value="Helical backbone' metal receptor"/>
    <property type="match status" value="1"/>
</dbReference>
<reference evidence="5 6" key="1">
    <citation type="submission" date="2019-02" db="EMBL/GenBank/DDBJ databases">
        <title>Deep-cultivation of Planctomycetes and their phenomic and genomic characterization uncovers novel biology.</title>
        <authorList>
            <person name="Wiegand S."/>
            <person name="Jogler M."/>
            <person name="Boedeker C."/>
            <person name="Pinto D."/>
            <person name="Vollmers J."/>
            <person name="Rivas-Marin E."/>
            <person name="Kohn T."/>
            <person name="Peeters S.H."/>
            <person name="Heuer A."/>
            <person name="Rast P."/>
            <person name="Oberbeckmann S."/>
            <person name="Bunk B."/>
            <person name="Jeske O."/>
            <person name="Meyerdierks A."/>
            <person name="Storesund J.E."/>
            <person name="Kallscheuer N."/>
            <person name="Luecker S."/>
            <person name="Lage O.M."/>
            <person name="Pohl T."/>
            <person name="Merkel B.J."/>
            <person name="Hornburger P."/>
            <person name="Mueller R.-W."/>
            <person name="Bruemmer F."/>
            <person name="Labrenz M."/>
            <person name="Spormann A.M."/>
            <person name="Op den Camp H."/>
            <person name="Overmann J."/>
            <person name="Amann R."/>
            <person name="Jetten M.S.M."/>
            <person name="Mascher T."/>
            <person name="Medema M.H."/>
            <person name="Devos D.P."/>
            <person name="Kaster A.-K."/>
            <person name="Ovreas L."/>
            <person name="Rohde M."/>
            <person name="Galperin M.Y."/>
            <person name="Jogler C."/>
        </authorList>
    </citation>
    <scope>NUCLEOTIDE SEQUENCE [LARGE SCALE GENOMIC DNA]</scope>
    <source>
        <strain evidence="5 6">Pan265</strain>
    </source>
</reference>
<dbReference type="KEGG" id="mcad:Pan265_23050"/>
<keyword evidence="6" id="KW-1185">Reference proteome</keyword>
<evidence type="ECO:0000313" key="6">
    <source>
        <dbReference type="Proteomes" id="UP000320386"/>
    </source>
</evidence>
<keyword evidence="3" id="KW-0732">Signal</keyword>
<evidence type="ECO:0000313" key="5">
    <source>
        <dbReference type="EMBL" id="QDU72440.1"/>
    </source>
</evidence>
<keyword evidence="2" id="KW-0813">Transport</keyword>